<reference evidence="2 3" key="1">
    <citation type="submission" date="2019-07" db="EMBL/GenBank/DDBJ databases">
        <title>The draft genome sequence of Vibrio algivorus M1486.</title>
        <authorList>
            <person name="Meng X."/>
        </authorList>
    </citation>
    <scope>NUCLEOTIDE SEQUENCE [LARGE SCALE GENOMIC DNA]</scope>
    <source>
        <strain evidence="2 3">M1486</strain>
    </source>
</reference>
<evidence type="ECO:0000259" key="1">
    <source>
        <dbReference type="Pfam" id="PF06812"/>
    </source>
</evidence>
<name>A0A557P5D8_9VIBR</name>
<dbReference type="Proteomes" id="UP000319828">
    <property type="component" value="Unassembled WGS sequence"/>
</dbReference>
<dbReference type="PANTHER" id="PTHR37024:SF5">
    <property type="entry name" value="IMPA N-TERMINAL DOMAIN-CONTAINING PROTEIN"/>
    <property type="match status" value="1"/>
</dbReference>
<dbReference type="OrthoDB" id="5905784at2"/>
<evidence type="ECO:0000313" key="3">
    <source>
        <dbReference type="Proteomes" id="UP000319828"/>
    </source>
</evidence>
<dbReference type="Pfam" id="PF06812">
    <property type="entry name" value="ImpA_N"/>
    <property type="match status" value="1"/>
</dbReference>
<comment type="caution">
    <text evidence="2">The sequence shown here is derived from an EMBL/GenBank/DDBJ whole genome shotgun (WGS) entry which is preliminary data.</text>
</comment>
<dbReference type="EMBL" id="VMKJ01000021">
    <property type="protein sequence ID" value="TVO35880.1"/>
    <property type="molecule type" value="Genomic_DNA"/>
</dbReference>
<protein>
    <recommendedName>
        <fullName evidence="1">ImpA N-terminal domain-containing protein</fullName>
    </recommendedName>
</protein>
<feature type="domain" description="ImpA N-terminal" evidence="1">
    <location>
        <begin position="19"/>
        <end position="93"/>
    </location>
</feature>
<sequence length="394" mass="45567">MLSSVYVENHLFYLVDDAKELRNHQLYDEIKAEVNKQSQPFSGGVGWEEVKKKCALLAAKSGLDLLLSCYYTVAVAKLHGVMGLADGLELLSASLLMSTQESKNANKRKELIEWVSSSVINEIKRLKPGYERLRDLYRCERYCEQIDKICMDLQPEYVPNMESLAYVIFEHIDRLEIENRTQQKVMLPPEHQVPSSTKWYQYALLVIVSVFMTYWLVSSRYQFEPAPYAYSAFMSNKSLNVKGSRLLNEYISNRKAKDLSWLGDTPQLQDKNLSKLATIGNDKNIAQFKQRWLMNKDENIEAVDLLVKRFDTLRTQLFNVNAKLQNTDLKSLKADMLPVVQITKSLSPIYARIGYIERLLKQGDKQRARKELNILNERLKAISWKVIQLNDAFS</sequence>
<dbReference type="PANTHER" id="PTHR37024">
    <property type="entry name" value="TYPE VI SECRETION SYSTEM DUF2094 AND IMPA-RELATED DOMAIN PROTEIN"/>
    <property type="match status" value="1"/>
</dbReference>
<organism evidence="2 3">
    <name type="scientific">Vibrio algivorus</name>
    <dbReference type="NCBI Taxonomy" id="1667024"/>
    <lineage>
        <taxon>Bacteria</taxon>
        <taxon>Pseudomonadati</taxon>
        <taxon>Pseudomonadota</taxon>
        <taxon>Gammaproteobacteria</taxon>
        <taxon>Vibrionales</taxon>
        <taxon>Vibrionaceae</taxon>
        <taxon>Vibrio</taxon>
    </lineage>
</organism>
<accession>A0A557P5D8</accession>
<dbReference type="AlphaFoldDB" id="A0A557P5D8"/>
<dbReference type="RefSeq" id="WP_144388367.1">
    <property type="nucleotide sequence ID" value="NZ_CANNCB010000029.1"/>
</dbReference>
<evidence type="ECO:0000313" key="2">
    <source>
        <dbReference type="EMBL" id="TVO35880.1"/>
    </source>
</evidence>
<dbReference type="InterPro" id="IPR010657">
    <property type="entry name" value="ImpA_N"/>
</dbReference>
<gene>
    <name evidence="2" type="ORF">FOF44_10840</name>
</gene>
<proteinExistence type="predicted"/>